<protein>
    <recommendedName>
        <fullName evidence="3">BppU N-terminal domain-containing protein</fullName>
    </recommendedName>
</protein>
<evidence type="ECO:0000313" key="2">
    <source>
        <dbReference type="Proteomes" id="UP001623660"/>
    </source>
</evidence>
<gene>
    <name evidence="1" type="ORF">ACJDU8_07050</name>
</gene>
<evidence type="ECO:0008006" key="3">
    <source>
        <dbReference type="Google" id="ProtNLM"/>
    </source>
</evidence>
<keyword evidence="2" id="KW-1185">Reference proteome</keyword>
<comment type="caution">
    <text evidence="1">The sequence shown here is derived from an EMBL/GenBank/DDBJ whole genome shotgun (WGS) entry which is preliminary data.</text>
</comment>
<dbReference type="Proteomes" id="UP001623660">
    <property type="component" value="Unassembled WGS sequence"/>
</dbReference>
<organism evidence="1 2">
    <name type="scientific">Candidatus Clostridium eludens</name>
    <dbReference type="NCBI Taxonomy" id="3381663"/>
    <lineage>
        <taxon>Bacteria</taxon>
        <taxon>Bacillati</taxon>
        <taxon>Bacillota</taxon>
        <taxon>Clostridia</taxon>
        <taxon>Eubacteriales</taxon>
        <taxon>Clostridiaceae</taxon>
        <taxon>Clostridium</taxon>
    </lineage>
</organism>
<dbReference type="EMBL" id="JBJHZX010000008">
    <property type="protein sequence ID" value="MFL0195322.1"/>
    <property type="molecule type" value="Genomic_DNA"/>
</dbReference>
<evidence type="ECO:0000313" key="1">
    <source>
        <dbReference type="EMBL" id="MFL0195322.1"/>
    </source>
</evidence>
<accession>A0ABW8SH05</accession>
<name>A0ABW8SH05_9CLOT</name>
<proteinExistence type="predicted"/>
<reference evidence="1 2" key="1">
    <citation type="submission" date="2024-11" db="EMBL/GenBank/DDBJ databases">
        <authorList>
            <person name="Heng Y.C."/>
            <person name="Lim A.C.H."/>
            <person name="Lee J.K.Y."/>
            <person name="Kittelmann S."/>
        </authorList>
    </citation>
    <scope>NUCLEOTIDE SEQUENCE [LARGE SCALE GENOMIC DNA]</scope>
    <source>
        <strain evidence="1 2">WILCCON 0269</strain>
    </source>
</reference>
<dbReference type="RefSeq" id="WP_406791442.1">
    <property type="nucleotide sequence ID" value="NZ_JBJHZX010000008.1"/>
</dbReference>
<sequence>MDYQINRFVIDVPDGDEKSSIDQLDMDFFLQRDYRRVILGTVRFPDGKPAPCSVVKFFKLKHAIADPETTSDLEPIGNAIADENGQFLLGPVYPGDKLILKILYLDCFMKKPSMETIKGTREPEVYDKEAYDIVEYKHENCDFEE</sequence>